<keyword evidence="1" id="KW-0732">Signal</keyword>
<sequence>MSLTYAIILISIIQFTRSWPAALGDIGARLAKMPEDPETALSLEWPGL</sequence>
<protein>
    <submittedName>
        <fullName evidence="2">Uncharacterized protein</fullName>
    </submittedName>
</protein>
<evidence type="ECO:0000313" key="2">
    <source>
        <dbReference type="EMBL" id="JAH37680.1"/>
    </source>
</evidence>
<name>A0A0E9SAF4_ANGAN</name>
<proteinExistence type="predicted"/>
<feature type="signal peptide" evidence="1">
    <location>
        <begin position="1"/>
        <end position="18"/>
    </location>
</feature>
<accession>A0A0E9SAF4</accession>
<evidence type="ECO:0000256" key="1">
    <source>
        <dbReference type="SAM" id="SignalP"/>
    </source>
</evidence>
<reference evidence="2" key="2">
    <citation type="journal article" date="2015" name="Fish Shellfish Immunol.">
        <title>Early steps in the European eel (Anguilla anguilla)-Vibrio vulnificus interaction in the gills: Role of the RtxA13 toxin.</title>
        <authorList>
            <person name="Callol A."/>
            <person name="Pajuelo D."/>
            <person name="Ebbesson L."/>
            <person name="Teles M."/>
            <person name="MacKenzie S."/>
            <person name="Amaro C."/>
        </authorList>
    </citation>
    <scope>NUCLEOTIDE SEQUENCE</scope>
</reference>
<feature type="chain" id="PRO_5002432058" evidence="1">
    <location>
        <begin position="19"/>
        <end position="48"/>
    </location>
</feature>
<dbReference type="AlphaFoldDB" id="A0A0E9SAF4"/>
<dbReference type="EMBL" id="GBXM01070897">
    <property type="protein sequence ID" value="JAH37680.1"/>
    <property type="molecule type" value="Transcribed_RNA"/>
</dbReference>
<reference evidence="2" key="1">
    <citation type="submission" date="2014-11" db="EMBL/GenBank/DDBJ databases">
        <authorList>
            <person name="Amaro Gonzalez C."/>
        </authorList>
    </citation>
    <scope>NUCLEOTIDE SEQUENCE</scope>
</reference>
<organism evidence="2">
    <name type="scientific">Anguilla anguilla</name>
    <name type="common">European freshwater eel</name>
    <name type="synonym">Muraena anguilla</name>
    <dbReference type="NCBI Taxonomy" id="7936"/>
    <lineage>
        <taxon>Eukaryota</taxon>
        <taxon>Metazoa</taxon>
        <taxon>Chordata</taxon>
        <taxon>Craniata</taxon>
        <taxon>Vertebrata</taxon>
        <taxon>Euteleostomi</taxon>
        <taxon>Actinopterygii</taxon>
        <taxon>Neopterygii</taxon>
        <taxon>Teleostei</taxon>
        <taxon>Anguilliformes</taxon>
        <taxon>Anguillidae</taxon>
        <taxon>Anguilla</taxon>
    </lineage>
</organism>